<evidence type="ECO:0000313" key="1">
    <source>
        <dbReference type="EMBL" id="PZX94353.1"/>
    </source>
</evidence>
<dbReference type="AlphaFoldDB" id="A0A2W7TUW1"/>
<protein>
    <recommendedName>
        <fullName evidence="3">Copper resistance protein NlpE</fullName>
    </recommendedName>
</protein>
<name>A0A2W7TUW1_9FLAO</name>
<comment type="caution">
    <text evidence="1">The sequence shown here is derived from an EMBL/GenBank/DDBJ whole genome shotgun (WGS) entry which is preliminary data.</text>
</comment>
<reference evidence="1 2" key="1">
    <citation type="submission" date="2018-06" db="EMBL/GenBank/DDBJ databases">
        <title>Flavobacterium sp IMCC34762, genome.</title>
        <authorList>
            <person name="Joung Y."/>
            <person name="Cho J."/>
            <person name="Song J."/>
        </authorList>
    </citation>
    <scope>NUCLEOTIDE SEQUENCE [LARGE SCALE GENOMIC DNA]</scope>
    <source>
        <strain evidence="1 2">IMCC34762</strain>
    </source>
</reference>
<evidence type="ECO:0008006" key="3">
    <source>
        <dbReference type="Google" id="ProtNLM"/>
    </source>
</evidence>
<proteinExistence type="predicted"/>
<dbReference type="OrthoDB" id="794403at2"/>
<organism evidence="1 2">
    <name type="scientific">Flavobacterium aquariorum</name>
    <dbReference type="NCBI Taxonomy" id="2217670"/>
    <lineage>
        <taxon>Bacteria</taxon>
        <taxon>Pseudomonadati</taxon>
        <taxon>Bacteroidota</taxon>
        <taxon>Flavobacteriia</taxon>
        <taxon>Flavobacteriales</taxon>
        <taxon>Flavobacteriaceae</taxon>
        <taxon>Flavobacterium</taxon>
    </lineage>
</organism>
<accession>A0A2W7TUW1</accession>
<keyword evidence="2" id="KW-1185">Reference proteome</keyword>
<gene>
    <name evidence="1" type="ORF">DOS84_06940</name>
</gene>
<dbReference type="RefSeq" id="WP_111409387.1">
    <property type="nucleotide sequence ID" value="NZ_QKXH01000003.1"/>
</dbReference>
<sequence>MKKLIVASFAALTMLNCKNKEQTTETTNTDPQEIIAEKTTALNLGCYVFDDGKNIVSLEITENGEEIKGNLTYALSEKDKNSGKFTGKLKEGILIADYTFLSEGKESIRQVAFKTEENKLIEGYGELNNEGTAFKDISNIQFTSTMPLTKTECSK</sequence>
<evidence type="ECO:0000313" key="2">
    <source>
        <dbReference type="Proteomes" id="UP000249177"/>
    </source>
</evidence>
<dbReference type="EMBL" id="QKXH01000003">
    <property type="protein sequence ID" value="PZX94353.1"/>
    <property type="molecule type" value="Genomic_DNA"/>
</dbReference>
<dbReference type="Proteomes" id="UP000249177">
    <property type="component" value="Unassembled WGS sequence"/>
</dbReference>